<accession>X1PCW1</accession>
<dbReference type="AlphaFoldDB" id="X1PCW1"/>
<name>X1PCW1_9ZZZZ</name>
<reference evidence="1" key="1">
    <citation type="journal article" date="2014" name="Front. Microbiol.">
        <title>High frequency of phylogenetically diverse reductive dehalogenase-homologous genes in deep subseafloor sedimentary metagenomes.</title>
        <authorList>
            <person name="Kawai M."/>
            <person name="Futagami T."/>
            <person name="Toyoda A."/>
            <person name="Takaki Y."/>
            <person name="Nishi S."/>
            <person name="Hori S."/>
            <person name="Arai W."/>
            <person name="Tsubouchi T."/>
            <person name="Morono Y."/>
            <person name="Uchiyama I."/>
            <person name="Ito T."/>
            <person name="Fujiyama A."/>
            <person name="Inagaki F."/>
            <person name="Takami H."/>
        </authorList>
    </citation>
    <scope>NUCLEOTIDE SEQUENCE</scope>
    <source>
        <strain evidence="1">Expedition CK06-06</strain>
    </source>
</reference>
<sequence length="82" mass="8937">MGKKAYGKATVGGGLVGKCKKHNQGEDRFWKQAKADTGGVQTKMVIYEYELGKASDILTRELLKLKPGETFVITADTESDAE</sequence>
<organism evidence="1">
    <name type="scientific">marine sediment metagenome</name>
    <dbReference type="NCBI Taxonomy" id="412755"/>
    <lineage>
        <taxon>unclassified sequences</taxon>
        <taxon>metagenomes</taxon>
        <taxon>ecological metagenomes</taxon>
    </lineage>
</organism>
<protein>
    <submittedName>
        <fullName evidence="1">Uncharacterized protein</fullName>
    </submittedName>
</protein>
<evidence type="ECO:0000313" key="1">
    <source>
        <dbReference type="EMBL" id="GAI54142.1"/>
    </source>
</evidence>
<dbReference type="EMBL" id="BARV01035132">
    <property type="protein sequence ID" value="GAI54142.1"/>
    <property type="molecule type" value="Genomic_DNA"/>
</dbReference>
<proteinExistence type="predicted"/>
<gene>
    <name evidence="1" type="ORF">S06H3_54865</name>
</gene>
<comment type="caution">
    <text evidence="1">The sequence shown here is derived from an EMBL/GenBank/DDBJ whole genome shotgun (WGS) entry which is preliminary data.</text>
</comment>
<feature type="non-terminal residue" evidence="1">
    <location>
        <position position="82"/>
    </location>
</feature>